<dbReference type="EMBL" id="BAAALD010000045">
    <property type="protein sequence ID" value="GAA1097160.1"/>
    <property type="molecule type" value="Genomic_DNA"/>
</dbReference>
<dbReference type="InterPro" id="IPR001466">
    <property type="entry name" value="Beta-lactam-related"/>
</dbReference>
<dbReference type="SUPFAM" id="SSF56601">
    <property type="entry name" value="beta-lactamase/transpeptidase-like"/>
    <property type="match status" value="1"/>
</dbReference>
<dbReference type="RefSeq" id="WP_344625471.1">
    <property type="nucleotide sequence ID" value="NZ_BAAALD010000045.1"/>
</dbReference>
<sequence>MQPSPRPARTCRRPLRPAAVLAAALALTGLLPGTALAGGRGGGQDGGRPSLDRALRELVTAPGGPPGAIAVLRYGDRTEVHRAGTAEVGTGRRPRITDHMRIASAAKAFSGAVTLRLVDRGALGLDDTIGERLPDLPAAWHAVTLRQLLQHTSGLPDYSDSAAFRAVITADPHHVFDPHHLLDYVFGQPLGFAPGTQYRYSNSDNIAAALMAEAATGRPYEELLARLVNRPLGLRETTLPRGYELPEPYLHGYDVVPPDPPEDVSTLFGASGAWASGGIVSTPADLSAFIRAYGGDGFLKPSTRQQQTDWVPGASEPAGPGTNAAGLALFRYTTRCGVVYGHTGNTAGYTQFAAATPDGRRSVTVSVTEQISQSTRPALLVQLRAVEEEFVCRLLNGPGH</sequence>
<dbReference type="PANTHER" id="PTHR46825">
    <property type="entry name" value="D-ALANYL-D-ALANINE-CARBOXYPEPTIDASE/ENDOPEPTIDASE AMPH"/>
    <property type="match status" value="1"/>
</dbReference>
<dbReference type="Gene3D" id="3.40.710.10">
    <property type="entry name" value="DD-peptidase/beta-lactamase superfamily"/>
    <property type="match status" value="1"/>
</dbReference>
<feature type="chain" id="PRO_5045707675" description="Beta-lactamase-related domain-containing protein" evidence="1">
    <location>
        <begin position="38"/>
        <end position="400"/>
    </location>
</feature>
<keyword evidence="1" id="KW-0732">Signal</keyword>
<dbReference type="InterPro" id="IPR006311">
    <property type="entry name" value="TAT_signal"/>
</dbReference>
<feature type="domain" description="Beta-lactamase-related" evidence="2">
    <location>
        <begin position="53"/>
        <end position="372"/>
    </location>
</feature>
<gene>
    <name evidence="3" type="ORF">GCM10009663_45210</name>
</gene>
<dbReference type="Proteomes" id="UP001499987">
    <property type="component" value="Unassembled WGS sequence"/>
</dbReference>
<evidence type="ECO:0000313" key="4">
    <source>
        <dbReference type="Proteomes" id="UP001499987"/>
    </source>
</evidence>
<comment type="caution">
    <text evidence="3">The sequence shown here is derived from an EMBL/GenBank/DDBJ whole genome shotgun (WGS) entry which is preliminary data.</text>
</comment>
<dbReference type="InterPro" id="IPR012338">
    <property type="entry name" value="Beta-lactam/transpept-like"/>
</dbReference>
<protein>
    <recommendedName>
        <fullName evidence="2">Beta-lactamase-related domain-containing protein</fullName>
    </recommendedName>
</protein>
<reference evidence="3 4" key="1">
    <citation type="journal article" date="2019" name="Int. J. Syst. Evol. Microbiol.">
        <title>The Global Catalogue of Microorganisms (GCM) 10K type strain sequencing project: providing services to taxonomists for standard genome sequencing and annotation.</title>
        <authorList>
            <consortium name="The Broad Institute Genomics Platform"/>
            <consortium name="The Broad Institute Genome Sequencing Center for Infectious Disease"/>
            <person name="Wu L."/>
            <person name="Ma J."/>
        </authorList>
    </citation>
    <scope>NUCLEOTIDE SEQUENCE [LARGE SCALE GENOMIC DNA]</scope>
    <source>
        <strain evidence="3 4">JCM 13002</strain>
    </source>
</reference>
<name>A0ABN1TQ83_9ACTN</name>
<organism evidence="3 4">
    <name type="scientific">Kitasatospora arboriphila</name>
    <dbReference type="NCBI Taxonomy" id="258052"/>
    <lineage>
        <taxon>Bacteria</taxon>
        <taxon>Bacillati</taxon>
        <taxon>Actinomycetota</taxon>
        <taxon>Actinomycetes</taxon>
        <taxon>Kitasatosporales</taxon>
        <taxon>Streptomycetaceae</taxon>
        <taxon>Kitasatospora</taxon>
    </lineage>
</organism>
<dbReference type="Pfam" id="PF00144">
    <property type="entry name" value="Beta-lactamase"/>
    <property type="match status" value="1"/>
</dbReference>
<evidence type="ECO:0000313" key="3">
    <source>
        <dbReference type="EMBL" id="GAA1097160.1"/>
    </source>
</evidence>
<feature type="signal peptide" evidence="1">
    <location>
        <begin position="1"/>
        <end position="37"/>
    </location>
</feature>
<proteinExistence type="predicted"/>
<evidence type="ECO:0000256" key="1">
    <source>
        <dbReference type="SAM" id="SignalP"/>
    </source>
</evidence>
<accession>A0ABN1TQ83</accession>
<dbReference type="PANTHER" id="PTHR46825:SF7">
    <property type="entry name" value="D-ALANYL-D-ALANINE CARBOXYPEPTIDASE"/>
    <property type="match status" value="1"/>
</dbReference>
<evidence type="ECO:0000259" key="2">
    <source>
        <dbReference type="Pfam" id="PF00144"/>
    </source>
</evidence>
<dbReference type="PROSITE" id="PS51318">
    <property type="entry name" value="TAT"/>
    <property type="match status" value="1"/>
</dbReference>
<dbReference type="InterPro" id="IPR050491">
    <property type="entry name" value="AmpC-like"/>
</dbReference>
<keyword evidence="4" id="KW-1185">Reference proteome</keyword>